<evidence type="ECO:0000256" key="9">
    <source>
        <dbReference type="ARBA" id="ARBA00022723"/>
    </source>
</evidence>
<evidence type="ECO:0000256" key="14">
    <source>
        <dbReference type="HAMAP-Rule" id="MF_00568"/>
    </source>
</evidence>
<evidence type="ECO:0000256" key="3">
    <source>
        <dbReference type="ARBA" id="ARBA00005065"/>
    </source>
</evidence>
<dbReference type="EC" id="2.5.1.72" evidence="4 14"/>
<evidence type="ECO:0000256" key="10">
    <source>
        <dbReference type="ARBA" id="ARBA00023004"/>
    </source>
</evidence>
<feature type="binding site" evidence="14">
    <location>
        <position position="39"/>
    </location>
    <ligand>
        <name>iminosuccinate</name>
        <dbReference type="ChEBI" id="CHEBI:77875"/>
    </ligand>
</feature>
<dbReference type="FunFam" id="3.40.50.10800:FF:000003">
    <property type="entry name" value="Quinolinate synthase A"/>
    <property type="match status" value="1"/>
</dbReference>
<keyword evidence="16" id="KW-1185">Reference proteome</keyword>
<dbReference type="GO" id="GO:0034628">
    <property type="term" value="P:'de novo' NAD+ biosynthetic process from L-aspartate"/>
    <property type="evidence" value="ECO:0007669"/>
    <property type="project" value="TreeGrafter"/>
</dbReference>
<organism evidence="15 16">
    <name type="scientific">Thermanaeromonas toyohensis ToBE</name>
    <dbReference type="NCBI Taxonomy" id="698762"/>
    <lineage>
        <taxon>Bacteria</taxon>
        <taxon>Bacillati</taxon>
        <taxon>Bacillota</taxon>
        <taxon>Clostridia</taxon>
        <taxon>Neomoorellales</taxon>
        <taxon>Neomoorellaceae</taxon>
        <taxon>Thermanaeromonas</taxon>
    </lineage>
</organism>
<dbReference type="PANTHER" id="PTHR30573">
    <property type="entry name" value="QUINOLINATE SYNTHETASE A"/>
    <property type="match status" value="1"/>
</dbReference>
<dbReference type="UniPathway" id="UPA00253">
    <property type="reaction ID" value="UER00327"/>
</dbReference>
<keyword evidence="8 14" id="KW-0808">Transferase</keyword>
<evidence type="ECO:0000256" key="7">
    <source>
        <dbReference type="ARBA" id="ARBA00022642"/>
    </source>
</evidence>
<comment type="subcellular location">
    <subcellularLocation>
        <location evidence="2 14">Cytoplasm</location>
    </subcellularLocation>
</comment>
<keyword evidence="10 14" id="KW-0408">Iron</keyword>
<dbReference type="GO" id="GO:0051539">
    <property type="term" value="F:4 iron, 4 sulfur cluster binding"/>
    <property type="evidence" value="ECO:0007669"/>
    <property type="project" value="UniProtKB-KW"/>
</dbReference>
<evidence type="ECO:0000256" key="2">
    <source>
        <dbReference type="ARBA" id="ARBA00004496"/>
    </source>
</evidence>
<dbReference type="Proteomes" id="UP000192569">
    <property type="component" value="Chromosome I"/>
</dbReference>
<evidence type="ECO:0000256" key="4">
    <source>
        <dbReference type="ARBA" id="ARBA00012669"/>
    </source>
</evidence>
<comment type="catalytic activity">
    <reaction evidence="12">
        <text>iminosuccinate + dihydroxyacetone phosphate = quinolinate + phosphate + 2 H2O + H(+)</text>
        <dbReference type="Rhea" id="RHEA:25888"/>
        <dbReference type="ChEBI" id="CHEBI:15377"/>
        <dbReference type="ChEBI" id="CHEBI:15378"/>
        <dbReference type="ChEBI" id="CHEBI:29959"/>
        <dbReference type="ChEBI" id="CHEBI:43474"/>
        <dbReference type="ChEBI" id="CHEBI:57642"/>
        <dbReference type="ChEBI" id="CHEBI:77875"/>
        <dbReference type="EC" id="2.5.1.72"/>
    </reaction>
    <physiologicalReaction direction="left-to-right" evidence="12">
        <dbReference type="Rhea" id="RHEA:25889"/>
    </physiologicalReaction>
</comment>
<evidence type="ECO:0000313" key="15">
    <source>
        <dbReference type="EMBL" id="SMC00055.1"/>
    </source>
</evidence>
<keyword evidence="9 14" id="KW-0479">Metal-binding</keyword>
<dbReference type="STRING" id="698762.SAMN00808754_3244"/>
<dbReference type="NCBIfam" id="TIGR00550">
    <property type="entry name" value="nadA"/>
    <property type="match status" value="1"/>
</dbReference>
<dbReference type="InterPro" id="IPR036094">
    <property type="entry name" value="NadA_sf"/>
</dbReference>
<dbReference type="RefSeq" id="WP_084666882.1">
    <property type="nucleotide sequence ID" value="NZ_LT838272.1"/>
</dbReference>
<evidence type="ECO:0000313" key="16">
    <source>
        <dbReference type="Proteomes" id="UP000192569"/>
    </source>
</evidence>
<dbReference type="InterPro" id="IPR023066">
    <property type="entry name" value="Quinolinate_synth_type2"/>
</dbReference>
<evidence type="ECO:0000256" key="11">
    <source>
        <dbReference type="ARBA" id="ARBA00023014"/>
    </source>
</evidence>
<feature type="binding site" evidence="14">
    <location>
        <position position="257"/>
    </location>
    <ligand>
        <name>[4Fe-4S] cluster</name>
        <dbReference type="ChEBI" id="CHEBI:49883"/>
    </ligand>
</feature>
<evidence type="ECO:0000256" key="13">
    <source>
        <dbReference type="ARBA" id="ARBA00073059"/>
    </source>
</evidence>
<keyword evidence="11 14" id="KW-0411">Iron-sulfur</keyword>
<keyword evidence="7 14" id="KW-0662">Pyridine nucleotide biosynthesis</keyword>
<dbReference type="GO" id="GO:0005737">
    <property type="term" value="C:cytoplasm"/>
    <property type="evidence" value="ECO:0007669"/>
    <property type="project" value="UniProtKB-SubCell"/>
</dbReference>
<reference evidence="15 16" key="1">
    <citation type="submission" date="2017-04" db="EMBL/GenBank/DDBJ databases">
        <authorList>
            <person name="Afonso C.L."/>
            <person name="Miller P.J."/>
            <person name="Scott M.A."/>
            <person name="Spackman E."/>
            <person name="Goraichik I."/>
            <person name="Dimitrov K.M."/>
            <person name="Suarez D.L."/>
            <person name="Swayne D.E."/>
        </authorList>
    </citation>
    <scope>NUCLEOTIDE SEQUENCE [LARGE SCALE GENOMIC DNA]</scope>
    <source>
        <strain evidence="15 16">ToBE</strain>
    </source>
</reference>
<feature type="binding site" evidence="14">
    <location>
        <position position="169"/>
    </location>
    <ligand>
        <name>[4Fe-4S] cluster</name>
        <dbReference type="ChEBI" id="CHEBI:49883"/>
    </ligand>
</feature>
<dbReference type="GO" id="GO:0008987">
    <property type="term" value="F:quinolinate synthetase A activity"/>
    <property type="evidence" value="ECO:0007669"/>
    <property type="project" value="UniProtKB-UniRule"/>
</dbReference>
<dbReference type="NCBIfam" id="NF006878">
    <property type="entry name" value="PRK09375.1-2"/>
    <property type="match status" value="1"/>
</dbReference>
<evidence type="ECO:0000256" key="1">
    <source>
        <dbReference type="ARBA" id="ARBA00003791"/>
    </source>
</evidence>
<comment type="function">
    <text evidence="1 14">Catalyzes the condensation of iminoaspartate with dihydroxyacetone phosphate to form quinolinate.</text>
</comment>
<dbReference type="GO" id="GO:0046872">
    <property type="term" value="F:metal ion binding"/>
    <property type="evidence" value="ECO:0007669"/>
    <property type="project" value="UniProtKB-KW"/>
</dbReference>
<name>A0A1W1W359_9FIRM</name>
<dbReference type="SUPFAM" id="SSF142754">
    <property type="entry name" value="NadA-like"/>
    <property type="match status" value="1"/>
</dbReference>
<feature type="binding site" evidence="14">
    <location>
        <position position="22"/>
    </location>
    <ligand>
        <name>iminosuccinate</name>
        <dbReference type="ChEBI" id="CHEBI:77875"/>
    </ligand>
</feature>
<evidence type="ECO:0000256" key="6">
    <source>
        <dbReference type="ARBA" id="ARBA00022490"/>
    </source>
</evidence>
<feature type="binding site" evidence="14">
    <location>
        <position position="127"/>
    </location>
    <ligand>
        <name>iminosuccinate</name>
        <dbReference type="ChEBI" id="CHEBI:77875"/>
    </ligand>
</feature>
<dbReference type="OrthoDB" id="9801204at2"/>
<comment type="pathway">
    <text evidence="3 14">Cofactor biosynthesis; NAD(+) biosynthesis; quinolinate from iminoaspartate: step 1/1.</text>
</comment>
<keyword evidence="5 14" id="KW-0004">4Fe-4S</keyword>
<proteinExistence type="inferred from homology"/>
<feature type="binding site" evidence="14">
    <location>
        <begin position="110"/>
        <end position="112"/>
    </location>
    <ligand>
        <name>iminosuccinate</name>
        <dbReference type="ChEBI" id="CHEBI:77875"/>
    </ligand>
</feature>
<comment type="similarity">
    <text evidence="14">Belongs to the quinolinate synthase family. Type 2 subfamily.</text>
</comment>
<feature type="binding site" evidence="14">
    <location>
        <begin position="195"/>
        <end position="197"/>
    </location>
    <ligand>
        <name>iminosuccinate</name>
        <dbReference type="ChEBI" id="CHEBI:77875"/>
    </ligand>
</feature>
<dbReference type="Pfam" id="PF02445">
    <property type="entry name" value="NadA"/>
    <property type="match status" value="1"/>
</dbReference>
<gene>
    <name evidence="14" type="primary">nadA</name>
    <name evidence="15" type="ORF">SAMN00808754_3244</name>
</gene>
<dbReference type="InterPro" id="IPR003473">
    <property type="entry name" value="NadA"/>
</dbReference>
<dbReference type="Gene3D" id="3.40.50.10800">
    <property type="entry name" value="NadA-like"/>
    <property type="match status" value="3"/>
</dbReference>
<evidence type="ECO:0000256" key="5">
    <source>
        <dbReference type="ARBA" id="ARBA00022485"/>
    </source>
</evidence>
<keyword evidence="6 14" id="KW-0963">Cytoplasm</keyword>
<dbReference type="AlphaFoldDB" id="A0A1W1W359"/>
<feature type="binding site" evidence="14">
    <location>
        <position position="84"/>
    </location>
    <ligand>
        <name>[4Fe-4S] cluster</name>
        <dbReference type="ChEBI" id="CHEBI:49883"/>
    </ligand>
</feature>
<sequence>MQELVKEIEELKKERQAVILAHNYQQDVVQDIADLVGDSLELSRYAAKTEAKVIVLAGVRFMAESASILAPDKTVLLPDIFAGCPLAESIDVQELKREKEKYPDAAVVCYVNSSAEVKAESDICCTSSNAVKVVQSLPHRRILFVPDRNLASYVARFTDKEIIPWPGLCVTHYRVTLEELEEARAAHPQAKILVHPECRPEVTEAADFVGSTSAILKYARESDAQEFIIGTEMGILHRLEQENPGKKFYLLSPGLICPNMKLTTLSKIAQCLKEMRPVIKVPEDIRVRAYQALERMLEVA</sequence>
<protein>
    <recommendedName>
        <fullName evidence="13 14">Quinolinate synthase</fullName>
        <ecNumber evidence="4 14">2.5.1.72</ecNumber>
    </recommendedName>
</protein>
<feature type="binding site" evidence="14">
    <location>
        <position position="212"/>
    </location>
    <ligand>
        <name>iminosuccinate</name>
        <dbReference type="ChEBI" id="CHEBI:77875"/>
    </ligand>
</feature>
<evidence type="ECO:0000256" key="8">
    <source>
        <dbReference type="ARBA" id="ARBA00022679"/>
    </source>
</evidence>
<dbReference type="EMBL" id="LT838272">
    <property type="protein sequence ID" value="SMC00055.1"/>
    <property type="molecule type" value="Genomic_DNA"/>
</dbReference>
<dbReference type="FunFam" id="3.40.50.10800:FF:000001">
    <property type="entry name" value="Quinolinate synthase A"/>
    <property type="match status" value="1"/>
</dbReference>
<evidence type="ECO:0000256" key="12">
    <source>
        <dbReference type="ARBA" id="ARBA00050125"/>
    </source>
</evidence>
<dbReference type="NCBIfam" id="NF006879">
    <property type="entry name" value="PRK09375.1-4"/>
    <property type="match status" value="1"/>
</dbReference>
<dbReference type="PANTHER" id="PTHR30573:SF0">
    <property type="entry name" value="QUINOLINATE SYNTHASE, CHLOROPLASTIC"/>
    <property type="match status" value="1"/>
</dbReference>
<dbReference type="HAMAP" id="MF_00568">
    <property type="entry name" value="NadA_type2"/>
    <property type="match status" value="1"/>
</dbReference>
<comment type="cofactor">
    <cofactor evidence="14">
        <name>[4Fe-4S] cluster</name>
        <dbReference type="ChEBI" id="CHEBI:49883"/>
    </cofactor>
    <text evidence="14">Binds 1 [4Fe-4S] cluster per subunit.</text>
</comment>
<accession>A0A1W1W359</accession>